<feature type="transmembrane region" description="Helical" evidence="1">
    <location>
        <begin position="174"/>
        <end position="197"/>
    </location>
</feature>
<dbReference type="RefSeq" id="WP_072722142.1">
    <property type="nucleotide sequence ID" value="NZ_LN889813.1"/>
</dbReference>
<feature type="transmembrane region" description="Helical" evidence="1">
    <location>
        <begin position="12"/>
        <end position="37"/>
    </location>
</feature>
<evidence type="ECO:0000313" key="2">
    <source>
        <dbReference type="EMBL" id="CUR35180.1"/>
    </source>
</evidence>
<evidence type="ECO:0000256" key="1">
    <source>
        <dbReference type="SAM" id="Phobius"/>
    </source>
</evidence>
<dbReference type="STRING" id="671072.PL9214650619"/>
<keyword evidence="1" id="KW-0472">Membrane</keyword>
<keyword evidence="1" id="KW-0812">Transmembrane</keyword>
<sequence>MQLYLTLSPLKLAKRLTMGVAFFTLTSIAVQIGKFVFNYREDWTAMFNVDREMNLPTWFSTFMLAFCAWLLGAIASGKQAELEQQKTLNDPDDNTPVNYRYFQQWKWLSIIFWLLAFDEIATIHEILIIPDLADALKLPPFLHSMWVIPGTIVVVIFLKQYWKFWLYLPLKTRYHFALAASLYIGGALFMEMLGSYITVIENQQNPIYAGMAIVEEIMEMMGVIVFMYGLLVYIREWQQKIDVEIKILS</sequence>
<keyword evidence="1" id="KW-1133">Transmembrane helix</keyword>
<feature type="transmembrane region" description="Helical" evidence="1">
    <location>
        <begin position="57"/>
        <end position="76"/>
    </location>
</feature>
<feature type="transmembrane region" description="Helical" evidence="1">
    <location>
        <begin position="217"/>
        <end position="234"/>
    </location>
</feature>
<reference evidence="3" key="1">
    <citation type="submission" date="2015-10" db="EMBL/GenBank/DDBJ databases">
        <authorList>
            <person name="Regsiter A."/>
            <person name="william w."/>
        </authorList>
    </citation>
    <scope>NUCLEOTIDE SEQUENCE [LARGE SCALE GENOMIC DNA]</scope>
</reference>
<dbReference type="Proteomes" id="UP000184315">
    <property type="component" value="Unassembled WGS sequence"/>
</dbReference>
<proteinExistence type="predicted"/>
<feature type="transmembrane region" description="Helical" evidence="1">
    <location>
        <begin position="107"/>
        <end position="129"/>
    </location>
</feature>
<gene>
    <name evidence="2" type="ORF">PL9214650619</name>
</gene>
<protein>
    <submittedName>
        <fullName evidence="2">Uncharacterized protein</fullName>
    </submittedName>
</protein>
<keyword evidence="3" id="KW-1185">Reference proteome</keyword>
<dbReference type="AlphaFoldDB" id="A0A1J1LTM0"/>
<evidence type="ECO:0000313" key="3">
    <source>
        <dbReference type="Proteomes" id="UP000184315"/>
    </source>
</evidence>
<name>A0A1J1LTM0_9CYAN</name>
<feature type="transmembrane region" description="Helical" evidence="1">
    <location>
        <begin position="141"/>
        <end position="162"/>
    </location>
</feature>
<accession>A0A1J1LTM0</accession>
<organism evidence="2 3">
    <name type="scientific">Planktothrix tepida PCC 9214</name>
    <dbReference type="NCBI Taxonomy" id="671072"/>
    <lineage>
        <taxon>Bacteria</taxon>
        <taxon>Bacillati</taxon>
        <taxon>Cyanobacteriota</taxon>
        <taxon>Cyanophyceae</taxon>
        <taxon>Oscillatoriophycideae</taxon>
        <taxon>Oscillatoriales</taxon>
        <taxon>Microcoleaceae</taxon>
        <taxon>Planktothrix</taxon>
    </lineage>
</organism>
<dbReference type="EMBL" id="CZDF01000172">
    <property type="protein sequence ID" value="CUR35180.1"/>
    <property type="molecule type" value="Genomic_DNA"/>
</dbReference>
<dbReference type="OrthoDB" id="451488at2"/>